<keyword evidence="3" id="KW-1185">Reference proteome</keyword>
<gene>
    <name evidence="2" type="ORF">TWF506_005161</name>
</gene>
<evidence type="ECO:0000256" key="1">
    <source>
        <dbReference type="SAM" id="MobiDB-lite"/>
    </source>
</evidence>
<comment type="caution">
    <text evidence="2">The sequence shown here is derived from an EMBL/GenBank/DDBJ whole genome shotgun (WGS) entry which is preliminary data.</text>
</comment>
<dbReference type="AlphaFoldDB" id="A0AAN8P622"/>
<evidence type="ECO:0000313" key="2">
    <source>
        <dbReference type="EMBL" id="KAK6517997.1"/>
    </source>
</evidence>
<organism evidence="2 3">
    <name type="scientific">Arthrobotrys conoides</name>
    <dbReference type="NCBI Taxonomy" id="74498"/>
    <lineage>
        <taxon>Eukaryota</taxon>
        <taxon>Fungi</taxon>
        <taxon>Dikarya</taxon>
        <taxon>Ascomycota</taxon>
        <taxon>Pezizomycotina</taxon>
        <taxon>Orbiliomycetes</taxon>
        <taxon>Orbiliales</taxon>
        <taxon>Orbiliaceae</taxon>
        <taxon>Arthrobotrys</taxon>
    </lineage>
</organism>
<dbReference type="EMBL" id="JAVHJM010000002">
    <property type="protein sequence ID" value="KAK6517997.1"/>
    <property type="molecule type" value="Genomic_DNA"/>
</dbReference>
<evidence type="ECO:0000313" key="3">
    <source>
        <dbReference type="Proteomes" id="UP001307849"/>
    </source>
</evidence>
<name>A0AAN8P622_9PEZI</name>
<protein>
    <submittedName>
        <fullName evidence="2">Uncharacterized protein</fullName>
    </submittedName>
</protein>
<sequence length="60" mass="6648">MSIYLYWNDCNGDEPRGSNGGRDGGRDGGSFEGDVEEYVMRRSFDEMPRALVLGDPAMAK</sequence>
<reference evidence="2 3" key="1">
    <citation type="submission" date="2019-10" db="EMBL/GenBank/DDBJ databases">
        <authorList>
            <person name="Palmer J.M."/>
        </authorList>
    </citation>
    <scope>NUCLEOTIDE SEQUENCE [LARGE SCALE GENOMIC DNA]</scope>
    <source>
        <strain evidence="2 3">TWF506</strain>
    </source>
</reference>
<proteinExistence type="predicted"/>
<feature type="compositionally biased region" description="Gly residues" evidence="1">
    <location>
        <begin position="18"/>
        <end position="31"/>
    </location>
</feature>
<feature type="region of interest" description="Disordered" evidence="1">
    <location>
        <begin position="11"/>
        <end position="32"/>
    </location>
</feature>
<dbReference type="Proteomes" id="UP001307849">
    <property type="component" value="Unassembled WGS sequence"/>
</dbReference>
<accession>A0AAN8P622</accession>